<keyword evidence="3 10" id="KW-0328">Glycosyltransferase</keyword>
<gene>
    <name evidence="12" type="primary">LOC108674330</name>
</gene>
<comment type="similarity">
    <text evidence="2 10">Belongs to the glycosyltransferase 31 family.</text>
</comment>
<dbReference type="RefSeq" id="XP_047738583.1">
    <property type="nucleotide sequence ID" value="XM_047882627.1"/>
</dbReference>
<evidence type="ECO:0000256" key="8">
    <source>
        <dbReference type="ARBA" id="ARBA00023034"/>
    </source>
</evidence>
<keyword evidence="5" id="KW-0812">Transmembrane</keyword>
<evidence type="ECO:0000256" key="9">
    <source>
        <dbReference type="ARBA" id="ARBA00023136"/>
    </source>
</evidence>
<evidence type="ECO:0000313" key="12">
    <source>
        <dbReference type="RefSeq" id="XP_047738583.1"/>
    </source>
</evidence>
<dbReference type="GO" id="GO:0016758">
    <property type="term" value="F:hexosyltransferase activity"/>
    <property type="evidence" value="ECO:0007669"/>
    <property type="project" value="InterPro"/>
</dbReference>
<evidence type="ECO:0000256" key="4">
    <source>
        <dbReference type="ARBA" id="ARBA00022679"/>
    </source>
</evidence>
<dbReference type="PANTHER" id="PTHR11214">
    <property type="entry name" value="BETA-1,3-N-ACETYLGLUCOSAMINYLTRANSFERASE"/>
    <property type="match status" value="1"/>
</dbReference>
<protein>
    <recommendedName>
        <fullName evidence="10">Hexosyltransferase</fullName>
        <ecNumber evidence="10">2.4.1.-</ecNumber>
    </recommendedName>
</protein>
<dbReference type="Proteomes" id="UP000694843">
    <property type="component" value="Unplaced"/>
</dbReference>
<reference evidence="12" key="1">
    <citation type="submission" date="2025-08" db="UniProtKB">
        <authorList>
            <consortium name="RefSeq"/>
        </authorList>
    </citation>
    <scope>IDENTIFICATION</scope>
    <source>
        <tissue evidence="12">Whole organism</tissue>
    </source>
</reference>
<dbReference type="Pfam" id="PF01762">
    <property type="entry name" value="Galactosyl_T"/>
    <property type="match status" value="1"/>
</dbReference>
<keyword evidence="9" id="KW-0472">Membrane</keyword>
<dbReference type="GO" id="GO:0000139">
    <property type="term" value="C:Golgi membrane"/>
    <property type="evidence" value="ECO:0007669"/>
    <property type="project" value="UniProtKB-SubCell"/>
</dbReference>
<evidence type="ECO:0000256" key="2">
    <source>
        <dbReference type="ARBA" id="ARBA00008661"/>
    </source>
</evidence>
<evidence type="ECO:0000256" key="3">
    <source>
        <dbReference type="ARBA" id="ARBA00022676"/>
    </source>
</evidence>
<dbReference type="Gene3D" id="3.90.550.50">
    <property type="match status" value="1"/>
</dbReference>
<dbReference type="OMA" id="NDICHTS"/>
<evidence type="ECO:0000256" key="5">
    <source>
        <dbReference type="ARBA" id="ARBA00022692"/>
    </source>
</evidence>
<proteinExistence type="inferred from homology"/>
<evidence type="ECO:0000256" key="10">
    <source>
        <dbReference type="RuleBase" id="RU363063"/>
    </source>
</evidence>
<dbReference type="AlphaFoldDB" id="A0A979FNE7"/>
<dbReference type="OrthoDB" id="5512589at2759"/>
<evidence type="ECO:0000313" key="11">
    <source>
        <dbReference type="Proteomes" id="UP000694843"/>
    </source>
</evidence>
<dbReference type="EC" id="2.4.1.-" evidence="10"/>
<dbReference type="GO" id="GO:0006493">
    <property type="term" value="P:protein O-linked glycosylation"/>
    <property type="evidence" value="ECO:0007669"/>
    <property type="project" value="TreeGrafter"/>
</dbReference>
<evidence type="ECO:0000256" key="1">
    <source>
        <dbReference type="ARBA" id="ARBA00004323"/>
    </source>
</evidence>
<dbReference type="PANTHER" id="PTHR11214:SF378">
    <property type="entry name" value="BETA-1,3-GALACTOSYLTRANSFERASE 4"/>
    <property type="match status" value="1"/>
</dbReference>
<keyword evidence="4" id="KW-0808">Transferase</keyword>
<name>A0A979FNE7_HYAAZ</name>
<keyword evidence="8 10" id="KW-0333">Golgi apparatus</keyword>
<accession>A0A979FNE7</accession>
<dbReference type="KEGG" id="hazt:108674330"/>
<comment type="subcellular location">
    <subcellularLocation>
        <location evidence="1 10">Golgi apparatus membrane</location>
        <topology evidence="1 10">Single-pass type II membrane protein</topology>
    </subcellularLocation>
</comment>
<evidence type="ECO:0000256" key="6">
    <source>
        <dbReference type="ARBA" id="ARBA00022968"/>
    </source>
</evidence>
<evidence type="ECO:0000256" key="7">
    <source>
        <dbReference type="ARBA" id="ARBA00022989"/>
    </source>
</evidence>
<keyword evidence="6" id="KW-0735">Signal-anchor</keyword>
<sequence length="323" mass="35797">MNDICHTSQPTTQFLVQKISFKSDDRPGLRGLVAVAVVSSAVRNFRERQNVRATWADPRVVRLTGIASVFVVGGTTSARAQRALVRESLAFRDIVQADFLDTYNNLSLKSLAGIWWGAQHCAQAPWILKTDDDVSVNVFALSEYLLHYAGSTEPEAALHMPTFTDNPDLRESTKRCTGAHCVVLCDKISLRARAVDNNSYQFGVSAAEWRLPTYPPYCHGVGYLVPTTAVPALMEAAATSTYIRVEDVFVTGILARAAGLRIAHMHPPVPWQYALHAHDRALLFIAGIRLTLELDRDLEGGRLTGSQVWRMLLERHNVTLDQS</sequence>
<dbReference type="InterPro" id="IPR002659">
    <property type="entry name" value="Glyco_trans_31"/>
</dbReference>
<keyword evidence="7" id="KW-1133">Transmembrane helix</keyword>
<dbReference type="GeneID" id="108674330"/>
<organism evidence="11 12">
    <name type="scientific">Hyalella azteca</name>
    <name type="common">Amphipod</name>
    <dbReference type="NCBI Taxonomy" id="294128"/>
    <lineage>
        <taxon>Eukaryota</taxon>
        <taxon>Metazoa</taxon>
        <taxon>Ecdysozoa</taxon>
        <taxon>Arthropoda</taxon>
        <taxon>Crustacea</taxon>
        <taxon>Multicrustacea</taxon>
        <taxon>Malacostraca</taxon>
        <taxon>Eumalacostraca</taxon>
        <taxon>Peracarida</taxon>
        <taxon>Amphipoda</taxon>
        <taxon>Senticaudata</taxon>
        <taxon>Talitrida</taxon>
        <taxon>Talitroidea</taxon>
        <taxon>Hyalellidae</taxon>
        <taxon>Hyalella</taxon>
    </lineage>
</organism>
<keyword evidence="11" id="KW-1185">Reference proteome</keyword>